<dbReference type="Gene3D" id="3.20.20.70">
    <property type="entry name" value="Aldolase class I"/>
    <property type="match status" value="1"/>
</dbReference>
<dbReference type="CDD" id="cd04725">
    <property type="entry name" value="OMP_decarboxylase_like"/>
    <property type="match status" value="1"/>
</dbReference>
<keyword evidence="10" id="KW-1185">Reference proteome</keyword>
<dbReference type="InterPro" id="IPR018089">
    <property type="entry name" value="OMPdecase_AS"/>
</dbReference>
<sequence length="314" mass="34584">MVGNVRFEFSHVCTLSQVLDVLSSAGKLDQDIVNRTKQFIQQNRFDVQNSSNASQKKKPQTYKERASTCTNPLVQQLYKIMNLKKSNLALSVDLQNSQQILQTVDKLGPHLCIVKTHVDIIEDFSPQFTTSLRDLAAKHNFLIFEDRKFGDIGKTVKSQYEGGIYKISSWADIVNAHPVPGDGVIKGLKEAATGTNKGCLLVAEMSSAGSLAKSDYTKGAIKMAEDHKDFVIGFICQSRLIDDYNFVHMTPGVKLSEGGDSLGQQYKTPEEAILKRGADVIIVGSGILATDDPVQAAIQYKEAGYKAYEESLKN</sequence>
<name>A0A6J8BVK5_MYTCO</name>
<dbReference type="InterPro" id="IPR011060">
    <property type="entry name" value="RibuloseP-bd_barrel"/>
</dbReference>
<feature type="domain" description="Orotidine 5'-phosphate decarboxylase" evidence="8">
    <location>
        <begin position="87"/>
        <end position="300"/>
    </location>
</feature>
<feature type="binding site" evidence="6">
    <location>
        <position position="264"/>
    </location>
    <ligand>
        <name>substrate</name>
    </ligand>
</feature>
<comment type="catalytic activity">
    <reaction evidence="7">
        <text>orotidine 5'-phosphate + H(+) = UMP + CO2</text>
        <dbReference type="Rhea" id="RHEA:11596"/>
        <dbReference type="ChEBI" id="CHEBI:15378"/>
        <dbReference type="ChEBI" id="CHEBI:16526"/>
        <dbReference type="ChEBI" id="CHEBI:57538"/>
        <dbReference type="ChEBI" id="CHEBI:57865"/>
        <dbReference type="EC" id="4.1.1.23"/>
    </reaction>
</comment>
<dbReference type="EMBL" id="CACVKT020004132">
    <property type="protein sequence ID" value="CAC5388085.1"/>
    <property type="molecule type" value="Genomic_DNA"/>
</dbReference>
<dbReference type="UniPathway" id="UPA00070">
    <property type="reaction ID" value="UER00120"/>
</dbReference>
<dbReference type="PROSITE" id="PS00156">
    <property type="entry name" value="OMPDECASE"/>
    <property type="match status" value="1"/>
</dbReference>
<dbReference type="Pfam" id="PF00215">
    <property type="entry name" value="OMPdecase"/>
    <property type="match status" value="1"/>
</dbReference>
<dbReference type="GO" id="GO:0004588">
    <property type="term" value="F:orotate phosphoribosyltransferase activity"/>
    <property type="evidence" value="ECO:0007669"/>
    <property type="project" value="TreeGrafter"/>
</dbReference>
<evidence type="ECO:0000256" key="1">
    <source>
        <dbReference type="ARBA" id="ARBA00004861"/>
    </source>
</evidence>
<feature type="binding site" evidence="6">
    <location>
        <position position="115"/>
    </location>
    <ligand>
        <name>substrate</name>
    </ligand>
</feature>
<dbReference type="InterPro" id="IPR014732">
    <property type="entry name" value="OMPdecase"/>
</dbReference>
<dbReference type="AlphaFoldDB" id="A0A6J8BVK5"/>
<dbReference type="GO" id="GO:0006207">
    <property type="term" value="P:'de novo' pyrimidine nucleobase biosynthetic process"/>
    <property type="evidence" value="ECO:0007669"/>
    <property type="project" value="InterPro"/>
</dbReference>
<organism evidence="9 10">
    <name type="scientific">Mytilus coruscus</name>
    <name type="common">Sea mussel</name>
    <dbReference type="NCBI Taxonomy" id="42192"/>
    <lineage>
        <taxon>Eukaryota</taxon>
        <taxon>Metazoa</taxon>
        <taxon>Spiralia</taxon>
        <taxon>Lophotrochozoa</taxon>
        <taxon>Mollusca</taxon>
        <taxon>Bivalvia</taxon>
        <taxon>Autobranchia</taxon>
        <taxon>Pteriomorphia</taxon>
        <taxon>Mytilida</taxon>
        <taxon>Mytiloidea</taxon>
        <taxon>Mytilidae</taxon>
        <taxon>Mytilinae</taxon>
        <taxon>Mytilus</taxon>
    </lineage>
</organism>
<dbReference type="OrthoDB" id="10263753at2759"/>
<keyword evidence="9" id="KW-0328">Glycosyltransferase</keyword>
<dbReference type="SUPFAM" id="SSF51366">
    <property type="entry name" value="Ribulose-phoshate binding barrel"/>
    <property type="match status" value="1"/>
</dbReference>
<evidence type="ECO:0000256" key="2">
    <source>
        <dbReference type="ARBA" id="ARBA00022793"/>
    </source>
</evidence>
<proteinExistence type="inferred from homology"/>
<reference evidence="9 10" key="1">
    <citation type="submission" date="2020-06" db="EMBL/GenBank/DDBJ databases">
        <authorList>
            <person name="Li R."/>
            <person name="Bekaert M."/>
        </authorList>
    </citation>
    <scope>NUCLEOTIDE SEQUENCE [LARGE SCALE GENOMIC DNA]</scope>
    <source>
        <strain evidence="10">wild</strain>
    </source>
</reference>
<feature type="binding site" evidence="6">
    <location>
        <position position="93"/>
    </location>
    <ligand>
        <name>substrate</name>
    </ligand>
</feature>
<evidence type="ECO:0000259" key="8">
    <source>
        <dbReference type="SMART" id="SM00934"/>
    </source>
</evidence>
<feature type="binding site" evidence="6">
    <location>
        <position position="206"/>
    </location>
    <ligand>
        <name>substrate</name>
    </ligand>
</feature>
<dbReference type="FunFam" id="3.20.20.70:FF:000092">
    <property type="entry name" value="Uridine monophosphate synthetase"/>
    <property type="match status" value="1"/>
</dbReference>
<dbReference type="PANTHER" id="PTHR19278">
    <property type="entry name" value="OROTATE PHOSPHORIBOSYLTRANSFERASE"/>
    <property type="match status" value="1"/>
</dbReference>
<keyword evidence="9" id="KW-0808">Transferase</keyword>
<evidence type="ECO:0000256" key="4">
    <source>
        <dbReference type="ARBA" id="ARBA00023239"/>
    </source>
</evidence>
<evidence type="ECO:0000256" key="6">
    <source>
        <dbReference type="PIRSR" id="PIRSR614732-2"/>
    </source>
</evidence>
<evidence type="ECO:0000256" key="5">
    <source>
        <dbReference type="PIRSR" id="PIRSR614732-1"/>
    </source>
</evidence>
<evidence type="ECO:0000256" key="3">
    <source>
        <dbReference type="ARBA" id="ARBA00022975"/>
    </source>
</evidence>
<feature type="active site" description="For OMPdecase activity" evidence="5">
    <location>
        <position position="151"/>
    </location>
</feature>
<comment type="similarity">
    <text evidence="7">Belongs to the OMP decarboxylase family.</text>
</comment>
<keyword evidence="2 7" id="KW-0210">Decarboxylase</keyword>
<dbReference type="PANTHER" id="PTHR19278:SF9">
    <property type="entry name" value="URIDINE 5'-MONOPHOSPHATE SYNTHASE"/>
    <property type="match status" value="1"/>
</dbReference>
<evidence type="ECO:0000313" key="9">
    <source>
        <dbReference type="EMBL" id="CAC5388085.1"/>
    </source>
</evidence>
<keyword evidence="4 7" id="KW-0456">Lyase</keyword>
<feature type="active site" description="For OMPdecase activity" evidence="5">
    <location>
        <position position="148"/>
    </location>
</feature>
<comment type="pathway">
    <text evidence="1 7">Pyrimidine metabolism; UMP biosynthesis via de novo pathway; UMP from orotate: step 2/2.</text>
</comment>
<feature type="binding site" evidence="6">
    <location>
        <position position="284"/>
    </location>
    <ligand>
        <name>substrate</name>
    </ligand>
</feature>
<dbReference type="SMART" id="SM00934">
    <property type="entry name" value="OMPdecase"/>
    <property type="match status" value="1"/>
</dbReference>
<protein>
    <recommendedName>
        <fullName evidence="7">Orotidine 5'-phosphate decarboxylase</fullName>
        <ecNumber evidence="7">4.1.1.23</ecNumber>
    </recommendedName>
</protein>
<feature type="active site" description="For OMPdecase activity" evidence="5">
    <location>
        <position position="146"/>
    </location>
</feature>
<dbReference type="GO" id="GO:0004590">
    <property type="term" value="F:orotidine-5'-phosphate decarboxylase activity"/>
    <property type="evidence" value="ECO:0007669"/>
    <property type="project" value="UniProtKB-EC"/>
</dbReference>
<keyword evidence="3 7" id="KW-0665">Pyrimidine biosynthesis</keyword>
<evidence type="ECO:0000313" key="10">
    <source>
        <dbReference type="Proteomes" id="UP000507470"/>
    </source>
</evidence>
<dbReference type="InterPro" id="IPR001754">
    <property type="entry name" value="OMPdeCOase_dom"/>
</dbReference>
<dbReference type="InterPro" id="IPR013785">
    <property type="entry name" value="Aldolase_TIM"/>
</dbReference>
<dbReference type="EC" id="4.1.1.23" evidence="7"/>
<gene>
    <name evidence="9" type="ORF">MCOR_23369</name>
</gene>
<dbReference type="GO" id="GO:0044205">
    <property type="term" value="P:'de novo' UMP biosynthetic process"/>
    <property type="evidence" value="ECO:0007669"/>
    <property type="project" value="UniProtKB-UniPathway"/>
</dbReference>
<accession>A0A6J8BVK5</accession>
<dbReference type="Proteomes" id="UP000507470">
    <property type="component" value="Unassembled WGS sequence"/>
</dbReference>
<evidence type="ECO:0000256" key="7">
    <source>
        <dbReference type="RuleBase" id="RU000512"/>
    </source>
</evidence>
<dbReference type="NCBIfam" id="TIGR01740">
    <property type="entry name" value="pyrF"/>
    <property type="match status" value="1"/>
</dbReference>